<evidence type="ECO:0008006" key="4">
    <source>
        <dbReference type="Google" id="ProtNLM"/>
    </source>
</evidence>
<gene>
    <name evidence="2" type="ORF">CVIRNUC_004964</name>
</gene>
<dbReference type="EMBL" id="CAUYUE010000006">
    <property type="protein sequence ID" value="CAK0780192.1"/>
    <property type="molecule type" value="Genomic_DNA"/>
</dbReference>
<comment type="caution">
    <text evidence="2">The sequence shown here is derived from an EMBL/GenBank/DDBJ whole genome shotgun (WGS) entry which is preliminary data.</text>
</comment>
<name>A0AAV1I363_9CHLO</name>
<feature type="transmembrane region" description="Helical" evidence="1">
    <location>
        <begin position="66"/>
        <end position="84"/>
    </location>
</feature>
<keyword evidence="1" id="KW-0472">Membrane</keyword>
<evidence type="ECO:0000313" key="3">
    <source>
        <dbReference type="Proteomes" id="UP001314263"/>
    </source>
</evidence>
<accession>A0AAV1I363</accession>
<sequence length="114" mass="12604">MAKGSVAQPVDNISQTIQELWKHVEPYAGPAWHQAQHALKPLMDNLPPVVTDTIAKANKELHGHEPLTVIITTALGSLLLFRLLGLMKRLTAVLMFGLGAAYLWPYAAEHLFKK</sequence>
<keyword evidence="1" id="KW-0812">Transmembrane</keyword>
<evidence type="ECO:0000256" key="1">
    <source>
        <dbReference type="SAM" id="Phobius"/>
    </source>
</evidence>
<feature type="transmembrane region" description="Helical" evidence="1">
    <location>
        <begin position="90"/>
        <end position="108"/>
    </location>
</feature>
<proteinExistence type="predicted"/>
<protein>
    <recommendedName>
        <fullName evidence="4">MICOS complex subunit</fullName>
    </recommendedName>
</protein>
<organism evidence="2 3">
    <name type="scientific">Coccomyxa viridis</name>
    <dbReference type="NCBI Taxonomy" id="1274662"/>
    <lineage>
        <taxon>Eukaryota</taxon>
        <taxon>Viridiplantae</taxon>
        <taxon>Chlorophyta</taxon>
        <taxon>core chlorophytes</taxon>
        <taxon>Trebouxiophyceae</taxon>
        <taxon>Trebouxiophyceae incertae sedis</taxon>
        <taxon>Coccomyxaceae</taxon>
        <taxon>Coccomyxa</taxon>
    </lineage>
</organism>
<evidence type="ECO:0000313" key="2">
    <source>
        <dbReference type="EMBL" id="CAK0780192.1"/>
    </source>
</evidence>
<keyword evidence="1" id="KW-1133">Transmembrane helix</keyword>
<keyword evidence="3" id="KW-1185">Reference proteome</keyword>
<dbReference type="AlphaFoldDB" id="A0AAV1I363"/>
<reference evidence="2 3" key="1">
    <citation type="submission" date="2023-10" db="EMBL/GenBank/DDBJ databases">
        <authorList>
            <person name="Maclean D."/>
            <person name="Macfadyen A."/>
        </authorList>
    </citation>
    <scope>NUCLEOTIDE SEQUENCE [LARGE SCALE GENOMIC DNA]</scope>
</reference>
<dbReference type="Proteomes" id="UP001314263">
    <property type="component" value="Unassembled WGS sequence"/>
</dbReference>